<dbReference type="EMBL" id="VVXH01000010">
    <property type="protein sequence ID" value="KAA2377492.1"/>
    <property type="molecule type" value="Genomic_DNA"/>
</dbReference>
<reference evidence="1 2" key="1">
    <citation type="journal article" date="2019" name="Nat. Med.">
        <title>A library of human gut bacterial isolates paired with longitudinal multiomics data enables mechanistic microbiome research.</title>
        <authorList>
            <person name="Poyet M."/>
            <person name="Groussin M."/>
            <person name="Gibbons S.M."/>
            <person name="Avila-Pacheco J."/>
            <person name="Jiang X."/>
            <person name="Kearney S.M."/>
            <person name="Perrotta A.R."/>
            <person name="Berdy B."/>
            <person name="Zhao S."/>
            <person name="Lieberman T.D."/>
            <person name="Swanson P.K."/>
            <person name="Smith M."/>
            <person name="Roesemann S."/>
            <person name="Alexander J.E."/>
            <person name="Rich S.A."/>
            <person name="Livny J."/>
            <person name="Vlamakis H."/>
            <person name="Clish C."/>
            <person name="Bullock K."/>
            <person name="Deik A."/>
            <person name="Scott J."/>
            <person name="Pierce K.A."/>
            <person name="Xavier R.J."/>
            <person name="Alm E.J."/>
        </authorList>
    </citation>
    <scope>NUCLEOTIDE SEQUENCE [LARGE SCALE GENOMIC DNA]</scope>
    <source>
        <strain evidence="1 2">BIOML-A266</strain>
    </source>
</reference>
<dbReference type="AlphaFoldDB" id="A0A5B3GW60"/>
<gene>
    <name evidence="1" type="ORF">F2Y10_10675</name>
</gene>
<name>A0A5B3GW60_9BACT</name>
<evidence type="ECO:0000313" key="2">
    <source>
        <dbReference type="Proteomes" id="UP000322940"/>
    </source>
</evidence>
<sequence length="442" mass="47968">MRTTLFYALALFVSAGCSSSKYQIVEPKPQLSLSTVATVCELGQAVSLTLAVSQEGVDGNFSLSAFIREGKATLTLDGSDMDTSGQWVQLSAKNARLVITPAQAGDLLVSFQAKSPDGEVSEQQDLKVTVTAPSEITAEAVCEAKIVNPAADARIPVQLHIQGVPGADGKFIVTPAVSLGKGKIFLNGNAVNGQACPVDADVTFEYAPEEIGEQILEFEIAAGKASAKARAYMDVVKNIVVTSVVEGCFTIDGAGEHNIEGETVTLKLVNDELFNFEVAGWYDTSGQLLSGEATYALTLARDCITDIEVRLKPRTVTITRQGIARIEFQYLVMEGGRPVPKVAYDYRTQYSADYKASEPVKFYYEEYRLDTSKIPPVGRKSAGMPTIPKGATKSTFLWRCDEKFSVSIRPADNPGFKFNYNDRSVESQTTKYYLPSDITMTR</sequence>
<dbReference type="RefSeq" id="WP_130065642.1">
    <property type="nucleotide sequence ID" value="NZ_DAWDON010000014.1"/>
</dbReference>
<dbReference type="Proteomes" id="UP000322940">
    <property type="component" value="Unassembled WGS sequence"/>
</dbReference>
<comment type="caution">
    <text evidence="1">The sequence shown here is derived from an EMBL/GenBank/DDBJ whole genome shotgun (WGS) entry which is preliminary data.</text>
</comment>
<accession>A0A5B3GW60</accession>
<proteinExistence type="predicted"/>
<dbReference type="PROSITE" id="PS51257">
    <property type="entry name" value="PROKAR_LIPOPROTEIN"/>
    <property type="match status" value="1"/>
</dbReference>
<protein>
    <submittedName>
        <fullName evidence="1">Uncharacterized protein</fullName>
    </submittedName>
</protein>
<organism evidence="1 2">
    <name type="scientific">Alistipes onderdonkii</name>
    <dbReference type="NCBI Taxonomy" id="328813"/>
    <lineage>
        <taxon>Bacteria</taxon>
        <taxon>Pseudomonadati</taxon>
        <taxon>Bacteroidota</taxon>
        <taxon>Bacteroidia</taxon>
        <taxon>Bacteroidales</taxon>
        <taxon>Rikenellaceae</taxon>
        <taxon>Alistipes</taxon>
    </lineage>
</organism>
<evidence type="ECO:0000313" key="1">
    <source>
        <dbReference type="EMBL" id="KAA2377492.1"/>
    </source>
</evidence>